<reference evidence="1" key="1">
    <citation type="submission" date="2022-02" db="EMBL/GenBank/DDBJ databases">
        <title>Fredinandcohnia quinoae sp. nov. isolated from Chenopodium quinoa seeds.</title>
        <authorList>
            <person name="Saati-Santamaria Z."/>
            <person name="Flores-Felix J.D."/>
            <person name="Igual J.M."/>
            <person name="Velazquez E."/>
            <person name="Garcia-Fraile P."/>
            <person name="Martinez-Molina E."/>
        </authorList>
    </citation>
    <scope>NUCLEOTIDE SEQUENCE</scope>
    <source>
        <strain evidence="1">SECRCQ15</strain>
    </source>
</reference>
<keyword evidence="2" id="KW-1185">Reference proteome</keyword>
<dbReference type="Gene3D" id="3.90.1200.10">
    <property type="match status" value="1"/>
</dbReference>
<evidence type="ECO:0000313" key="1">
    <source>
        <dbReference type="EMBL" id="MCH1626594.1"/>
    </source>
</evidence>
<dbReference type="NCBIfam" id="TIGR02904">
    <property type="entry name" value="spore_ysxE"/>
    <property type="match status" value="1"/>
</dbReference>
<comment type="caution">
    <text evidence="1">The sequence shown here is derived from an EMBL/GenBank/DDBJ whole genome shotgun (WGS) entry which is preliminary data.</text>
</comment>
<proteinExistence type="predicted"/>
<dbReference type="GO" id="GO:0042601">
    <property type="term" value="C:endospore-forming forespore"/>
    <property type="evidence" value="ECO:0007669"/>
    <property type="project" value="TreeGrafter"/>
</dbReference>
<dbReference type="SUPFAM" id="SSF56112">
    <property type="entry name" value="Protein kinase-like (PK-like)"/>
    <property type="match status" value="1"/>
</dbReference>
<sequence>MGEANTRNYGPILKQYKLEPHFIEEYRNVKKVFTNKGVFALKSARKISNTQFPSMIQMLYQKGFTRVVPIIPTIDGSYLVFQENQYHYLMPWLNNSIVDERDDRHHLLFKELAKMHQYSLNEIQQAKTNDIYHHYENITKQWDERDGYLESFVIESEKKWYMSPFELLFCTYYHEISLASKYARSQLDKWYELSEETKSFRTVLTNGKVSITHFLFDEHGKGYLSNFEKASYASPINDLISFYYRTLKTFPILCDDCFGWFQTYRSHFPLKEEEIYLFLSYLTYPEPIYRCVQNYKNKKEKKSEQEYVRLLQKAYWLNKNIEYFSMKIVEEEQRKKDQEAAESHTE</sequence>
<dbReference type="InterPro" id="IPR047175">
    <property type="entry name" value="CotS-like"/>
</dbReference>
<keyword evidence="1" id="KW-0946">Virion</keyword>
<dbReference type="Proteomes" id="UP001431131">
    <property type="component" value="Unassembled WGS sequence"/>
</dbReference>
<keyword evidence="1" id="KW-0167">Capsid protein</keyword>
<dbReference type="AlphaFoldDB" id="A0AAW5E4W9"/>
<dbReference type="InterPro" id="IPR011009">
    <property type="entry name" value="Kinase-like_dom_sf"/>
</dbReference>
<organism evidence="1 2">
    <name type="scientific">Fredinandcohnia quinoae</name>
    <dbReference type="NCBI Taxonomy" id="2918902"/>
    <lineage>
        <taxon>Bacteria</taxon>
        <taxon>Bacillati</taxon>
        <taxon>Bacillota</taxon>
        <taxon>Bacilli</taxon>
        <taxon>Bacillales</taxon>
        <taxon>Bacillaceae</taxon>
        <taxon>Fredinandcohnia</taxon>
    </lineage>
</organism>
<dbReference type="Gene3D" id="3.30.200.20">
    <property type="entry name" value="Phosphorylase Kinase, domain 1"/>
    <property type="match status" value="1"/>
</dbReference>
<accession>A0AAW5E4W9</accession>
<protein>
    <submittedName>
        <fullName evidence="1">Spore coat protein YsxE</fullName>
    </submittedName>
</protein>
<name>A0AAW5E4W9_9BACI</name>
<gene>
    <name evidence="1" type="primary">ysxE</name>
    <name evidence="1" type="ORF">MJG50_14745</name>
</gene>
<dbReference type="PANTHER" id="PTHR39179">
    <property type="entry name" value="SPORE COAT PROTEIN I"/>
    <property type="match status" value="1"/>
</dbReference>
<evidence type="ECO:0000313" key="2">
    <source>
        <dbReference type="Proteomes" id="UP001431131"/>
    </source>
</evidence>
<dbReference type="PANTHER" id="PTHR39179:SF3">
    <property type="entry name" value="COTS-RELATED PROTEIN"/>
    <property type="match status" value="1"/>
</dbReference>
<dbReference type="InterPro" id="IPR014253">
    <property type="entry name" value="Spore_coat_YsxE"/>
</dbReference>
<dbReference type="EMBL" id="JAKTTI010000024">
    <property type="protein sequence ID" value="MCH1626594.1"/>
    <property type="molecule type" value="Genomic_DNA"/>
</dbReference>